<dbReference type="Proteomes" id="UP000199161">
    <property type="component" value="Unassembled WGS sequence"/>
</dbReference>
<evidence type="ECO:0000313" key="2">
    <source>
        <dbReference type="Proteomes" id="UP000199161"/>
    </source>
</evidence>
<evidence type="ECO:0000313" key="1">
    <source>
        <dbReference type="EMBL" id="SFC75490.1"/>
    </source>
</evidence>
<name>A0A1I1M1F1_NATHA</name>
<reference evidence="2" key="1">
    <citation type="submission" date="2016-10" db="EMBL/GenBank/DDBJ databases">
        <authorList>
            <person name="Varghese N."/>
            <person name="Submissions S."/>
        </authorList>
    </citation>
    <scope>NUCLEOTIDE SEQUENCE [LARGE SCALE GENOMIC DNA]</scope>
    <source>
        <strain evidence="2">DSM 13078</strain>
    </source>
</reference>
<dbReference type="EMBL" id="FOKW01000021">
    <property type="protein sequence ID" value="SFC75490.1"/>
    <property type="molecule type" value="Genomic_DNA"/>
</dbReference>
<organism evidence="1 2">
    <name type="scientific">Natronobacterium haloterrestre</name>
    <name type="common">Halobiforma haloterrestris</name>
    <dbReference type="NCBI Taxonomy" id="148448"/>
    <lineage>
        <taxon>Archaea</taxon>
        <taxon>Methanobacteriati</taxon>
        <taxon>Methanobacteriota</taxon>
        <taxon>Stenosarchaea group</taxon>
        <taxon>Halobacteria</taxon>
        <taxon>Halobacteriales</taxon>
        <taxon>Natrialbaceae</taxon>
        <taxon>Natronobacterium</taxon>
    </lineage>
</organism>
<dbReference type="AlphaFoldDB" id="A0A1I1M1F1"/>
<proteinExistence type="predicted"/>
<sequence length="96" mass="10721">MSTSPPLEAIHGKLKSLYTGPARKVAVETGMHSFIRGIYGRAIVQFTEDIQTHEIAGVSVQYRTETYSAWERQRSFNAEQPIMEQFAADVTDGDTV</sequence>
<protein>
    <submittedName>
        <fullName evidence="1">Uncharacterized protein</fullName>
    </submittedName>
</protein>
<dbReference type="RefSeq" id="WP_143095880.1">
    <property type="nucleotide sequence ID" value="NZ_FOKW01000021.1"/>
</dbReference>
<accession>A0A1I1M1F1</accession>
<keyword evidence="2" id="KW-1185">Reference proteome</keyword>
<gene>
    <name evidence="1" type="ORF">SAMN05444422_1219</name>
</gene>